<keyword evidence="3" id="KW-1185">Reference proteome</keyword>
<accession>A0ABX0XNX1</accession>
<feature type="signal peptide" evidence="1">
    <location>
        <begin position="1"/>
        <end position="18"/>
    </location>
</feature>
<comment type="caution">
    <text evidence="2">The sequence shown here is derived from an EMBL/GenBank/DDBJ whole genome shotgun (WGS) entry which is preliminary data.</text>
</comment>
<protein>
    <recommendedName>
        <fullName evidence="4">PEP-CTERM sorting domain-containing protein</fullName>
    </recommendedName>
</protein>
<dbReference type="RefSeq" id="WP_245196942.1">
    <property type="nucleotide sequence ID" value="NZ_JAATJE010000002.1"/>
</dbReference>
<evidence type="ECO:0000256" key="1">
    <source>
        <dbReference type="SAM" id="SignalP"/>
    </source>
</evidence>
<dbReference type="Proteomes" id="UP000734218">
    <property type="component" value="Unassembled WGS sequence"/>
</dbReference>
<gene>
    <name evidence="2" type="ORF">GGR88_002595</name>
</gene>
<name>A0ABX0XNX1_9SPHN</name>
<sequence length="290" mass="30478">MIRLIALLLALVAQPLSARTILFVGNSFTQGVGSAVLRYRADSVEDLNGDRLGGVPALFKRFADQRGLDWQVALETAGGRSLGWHLGERRALIDRPWDAVVLQEYSTLNAEAHGDPAATIAGARGLAALFRARNDRVAVWMNATWARPDIALRPGGSRWSARGLRPMTADVRAGHDAAAAAAGAAGVVPTGQAFLCAIAAGVADADPYDGIAFGRVPLWTHDQYHGSAEGYYLEALVVFASVTGEDPRSLGRDEAAAGDLGLSPDQAAALQAVAWDAVRTRGGCAEAVAR</sequence>
<dbReference type="Gene3D" id="3.40.50.1110">
    <property type="entry name" value="SGNH hydrolase"/>
    <property type="match status" value="1"/>
</dbReference>
<evidence type="ECO:0000313" key="3">
    <source>
        <dbReference type="Proteomes" id="UP000734218"/>
    </source>
</evidence>
<feature type="chain" id="PRO_5046954231" description="PEP-CTERM sorting domain-containing protein" evidence="1">
    <location>
        <begin position="19"/>
        <end position="290"/>
    </location>
</feature>
<evidence type="ECO:0000313" key="2">
    <source>
        <dbReference type="EMBL" id="NJC35081.1"/>
    </source>
</evidence>
<dbReference type="InterPro" id="IPR036514">
    <property type="entry name" value="SGNH_hydro_sf"/>
</dbReference>
<organism evidence="2 3">
    <name type="scientific">Sphingomonas jejuensis</name>
    <dbReference type="NCBI Taxonomy" id="904715"/>
    <lineage>
        <taxon>Bacteria</taxon>
        <taxon>Pseudomonadati</taxon>
        <taxon>Pseudomonadota</taxon>
        <taxon>Alphaproteobacteria</taxon>
        <taxon>Sphingomonadales</taxon>
        <taxon>Sphingomonadaceae</taxon>
        <taxon>Sphingomonas</taxon>
    </lineage>
</organism>
<dbReference type="EMBL" id="JAATJE010000002">
    <property type="protein sequence ID" value="NJC35081.1"/>
    <property type="molecule type" value="Genomic_DNA"/>
</dbReference>
<keyword evidence="1" id="KW-0732">Signal</keyword>
<evidence type="ECO:0008006" key="4">
    <source>
        <dbReference type="Google" id="ProtNLM"/>
    </source>
</evidence>
<dbReference type="SUPFAM" id="SSF52266">
    <property type="entry name" value="SGNH hydrolase"/>
    <property type="match status" value="1"/>
</dbReference>
<reference evidence="2 3" key="1">
    <citation type="submission" date="2020-03" db="EMBL/GenBank/DDBJ databases">
        <title>Genomic Encyclopedia of Type Strains, Phase IV (KMG-IV): sequencing the most valuable type-strain genomes for metagenomic binning, comparative biology and taxonomic classification.</title>
        <authorList>
            <person name="Goeker M."/>
        </authorList>
    </citation>
    <scope>NUCLEOTIDE SEQUENCE [LARGE SCALE GENOMIC DNA]</scope>
    <source>
        <strain evidence="2 3">DSM 27651</strain>
    </source>
</reference>
<proteinExistence type="predicted"/>